<keyword evidence="5" id="KW-0121">Carboxypeptidase</keyword>
<dbReference type="InterPro" id="IPR050072">
    <property type="entry name" value="Peptidase_M20A"/>
</dbReference>
<dbReference type="InterPro" id="IPR011650">
    <property type="entry name" value="Peptidase_M20_dimer"/>
</dbReference>
<dbReference type="PANTHER" id="PTHR43808">
    <property type="entry name" value="ACETYLORNITHINE DEACETYLASE"/>
    <property type="match status" value="1"/>
</dbReference>
<dbReference type="SUPFAM" id="SSF55031">
    <property type="entry name" value="Bacterial exopeptidase dimerisation domain"/>
    <property type="match status" value="1"/>
</dbReference>
<name>A0A2N6PIU6_9MICO</name>
<feature type="active site" evidence="3">
    <location>
        <position position="72"/>
    </location>
</feature>
<keyword evidence="6" id="KW-1185">Reference proteome</keyword>
<dbReference type="EMBL" id="PNFZ01000002">
    <property type="protein sequence ID" value="PMB98609.1"/>
    <property type="molecule type" value="Genomic_DNA"/>
</dbReference>
<sequence>MDRFLREFEELIECESPSADPDAVARSARLVSKIGASHLGSAARLIRIDKATHALWRFGSGPREVVLIGHHDTVWPLGTIRRLPFSFIDGIIRGPGADDMKGGDLIIFHALGQLLARRGSLDGVSVLITGDEELGSITSRSLIEEEARGAKAALVFESGGTDGAVKIARKGVAIYELEVRGRASHAGVEPEKGINATAEVSAQVLDILTIGDRSAGTSVVPTVMSSGTTTNTVPAAAKVGIDSRAVQIEEQRRVDAALRMLKPKHPGAKLLLRGGINRPPFETKHSMNLYARAQRIAGRLGHPPLRSIAVGGGSDGNFTAGIGVPTLDGLGTIGGGSHADSEHAVAAWIPRRVELVRDLVGSLLDD</sequence>
<dbReference type="InterPro" id="IPR017150">
    <property type="entry name" value="Pept_M20_glutamate_carboxypep"/>
</dbReference>
<keyword evidence="5" id="KW-0645">Protease</keyword>
<dbReference type="GO" id="GO:0004180">
    <property type="term" value="F:carboxypeptidase activity"/>
    <property type="evidence" value="ECO:0007669"/>
    <property type="project" value="UniProtKB-KW"/>
</dbReference>
<gene>
    <name evidence="5" type="ORF">CJ198_04580</name>
</gene>
<evidence type="ECO:0000256" key="3">
    <source>
        <dbReference type="PIRSR" id="PIRSR037238-1"/>
    </source>
</evidence>
<feature type="domain" description="Peptidase M20 dimerisation" evidence="4">
    <location>
        <begin position="167"/>
        <end position="258"/>
    </location>
</feature>
<accession>A0A2N6PIU6</accession>
<keyword evidence="1" id="KW-0479">Metal-binding</keyword>
<dbReference type="SUPFAM" id="SSF53187">
    <property type="entry name" value="Zn-dependent exopeptidases"/>
    <property type="match status" value="1"/>
</dbReference>
<feature type="active site" description="Proton acceptor" evidence="3">
    <location>
        <position position="132"/>
    </location>
</feature>
<protein>
    <submittedName>
        <fullName evidence="5">Glutamate carboxypeptidase</fullName>
    </submittedName>
</protein>
<evidence type="ECO:0000313" key="6">
    <source>
        <dbReference type="Proteomes" id="UP000235703"/>
    </source>
</evidence>
<dbReference type="Gene3D" id="3.40.630.10">
    <property type="entry name" value="Zn peptidases"/>
    <property type="match status" value="1"/>
</dbReference>
<dbReference type="InterPro" id="IPR002933">
    <property type="entry name" value="Peptidase_M20"/>
</dbReference>
<proteinExistence type="predicted"/>
<dbReference type="PIRSF" id="PIRSF037238">
    <property type="entry name" value="Carboxypeptidase_G2"/>
    <property type="match status" value="1"/>
</dbReference>
<dbReference type="OrthoDB" id="9783294at2"/>
<dbReference type="GeneID" id="86842869"/>
<dbReference type="GO" id="GO:0046872">
    <property type="term" value="F:metal ion binding"/>
    <property type="evidence" value="ECO:0007669"/>
    <property type="project" value="UniProtKB-KW"/>
</dbReference>
<dbReference type="Pfam" id="PF01546">
    <property type="entry name" value="Peptidase_M20"/>
    <property type="match status" value="1"/>
</dbReference>
<evidence type="ECO:0000256" key="2">
    <source>
        <dbReference type="ARBA" id="ARBA00022801"/>
    </source>
</evidence>
<evidence type="ECO:0000256" key="1">
    <source>
        <dbReference type="ARBA" id="ARBA00022723"/>
    </source>
</evidence>
<dbReference type="Gene3D" id="3.30.70.360">
    <property type="match status" value="1"/>
</dbReference>
<reference evidence="5 6" key="1">
    <citation type="submission" date="2017-09" db="EMBL/GenBank/DDBJ databases">
        <title>Bacterial strain isolated from the female urinary microbiota.</title>
        <authorList>
            <person name="Thomas-White K."/>
            <person name="Kumar N."/>
            <person name="Forster S."/>
            <person name="Putonti C."/>
            <person name="Lawley T."/>
            <person name="Wolfe A.J."/>
        </authorList>
    </citation>
    <scope>NUCLEOTIDE SEQUENCE [LARGE SCALE GENOMIC DNA]</scope>
    <source>
        <strain evidence="5 6">UMB0680</strain>
    </source>
</reference>
<dbReference type="Pfam" id="PF07687">
    <property type="entry name" value="M20_dimer"/>
    <property type="match status" value="1"/>
</dbReference>
<dbReference type="PANTHER" id="PTHR43808:SF9">
    <property type="entry name" value="BLL0789 PROTEIN"/>
    <property type="match status" value="1"/>
</dbReference>
<organism evidence="5 6">
    <name type="scientific">Brevibacterium luteolum</name>
    <dbReference type="NCBI Taxonomy" id="199591"/>
    <lineage>
        <taxon>Bacteria</taxon>
        <taxon>Bacillati</taxon>
        <taxon>Actinomycetota</taxon>
        <taxon>Actinomycetes</taxon>
        <taxon>Micrococcales</taxon>
        <taxon>Brevibacteriaceae</taxon>
        <taxon>Brevibacterium</taxon>
    </lineage>
</organism>
<evidence type="ECO:0000259" key="4">
    <source>
        <dbReference type="Pfam" id="PF07687"/>
    </source>
</evidence>
<keyword evidence="2" id="KW-0378">Hydrolase</keyword>
<dbReference type="AlphaFoldDB" id="A0A2N6PIU6"/>
<evidence type="ECO:0000313" key="5">
    <source>
        <dbReference type="EMBL" id="PMB98609.1"/>
    </source>
</evidence>
<comment type="caution">
    <text evidence="5">The sequence shown here is derived from an EMBL/GenBank/DDBJ whole genome shotgun (WGS) entry which is preliminary data.</text>
</comment>
<dbReference type="Proteomes" id="UP000235703">
    <property type="component" value="Unassembled WGS sequence"/>
</dbReference>
<dbReference type="InterPro" id="IPR036264">
    <property type="entry name" value="Bact_exopeptidase_dim_dom"/>
</dbReference>
<dbReference type="RefSeq" id="WP_102161235.1">
    <property type="nucleotide sequence ID" value="NZ_JALXPL010000055.1"/>
</dbReference>